<evidence type="ECO:0000256" key="5">
    <source>
        <dbReference type="ARBA" id="ARBA00023002"/>
    </source>
</evidence>
<feature type="domain" description="Cytochrome b5 heme-binding" evidence="9">
    <location>
        <begin position="17"/>
        <end position="94"/>
    </location>
</feature>
<dbReference type="PANTHER" id="PTHR19353">
    <property type="entry name" value="FATTY ACID DESATURASE 2"/>
    <property type="match status" value="1"/>
</dbReference>
<organism evidence="10 11">
    <name type="scientific">Patella caerulea</name>
    <name type="common">Rayed Mediterranean limpet</name>
    <dbReference type="NCBI Taxonomy" id="87958"/>
    <lineage>
        <taxon>Eukaryota</taxon>
        <taxon>Metazoa</taxon>
        <taxon>Spiralia</taxon>
        <taxon>Lophotrochozoa</taxon>
        <taxon>Mollusca</taxon>
        <taxon>Gastropoda</taxon>
        <taxon>Patellogastropoda</taxon>
        <taxon>Patelloidea</taxon>
        <taxon>Patellidae</taxon>
        <taxon>Patella</taxon>
    </lineage>
</organism>
<keyword evidence="5" id="KW-0560">Oxidoreductase</keyword>
<sequence>MGKGNQNTSSNEGNHSVKQHTWQEITQHDKRQDKWIVIDNEVYDITEWSKRHPGGSKVISHYAGQDATHAFHAFHSDISIPKKYLKAIHKGSIQANNIKTAAIDTDFQDLRETVNKMGMFKPSYTFYTLNLLHVVVLDVLAYFVLRYFGTGWLPLITSLIFTVIVQIQSAYLAHDFGHTSVFGTKYKIDDFMERICLGFMKGASAKWWNHMHFQHHAKPNVLNKDPDTRLDALFVVGDVMPAQIAEKKKNSMPYDWQHRYFPIIGPPFLFPVYFLYALNRHIYTRREYLDFFFSICYWSRFFYLYGSVLGFGTALAFQVVMRMFESSWFTWVSQSNHIPMKIEEDDAKPWLRLQLNATCNVQPSFFNDWFTGHLDFQIEHHLFPTMPRHNLYKIAPIVKSLCEKHNLSYQVKPLFQSFTDIIKSLKRSGGLWKKAYDRFHGPDSTSVENNNTSE</sequence>
<dbReference type="SMART" id="SM01117">
    <property type="entry name" value="Cyt-b5"/>
    <property type="match status" value="1"/>
</dbReference>
<evidence type="ECO:0000259" key="9">
    <source>
        <dbReference type="PROSITE" id="PS50255"/>
    </source>
</evidence>
<dbReference type="SUPFAM" id="SSF55856">
    <property type="entry name" value="Cytochrome b5-like heme/steroid binding domain"/>
    <property type="match status" value="1"/>
</dbReference>
<dbReference type="GO" id="GO:0006629">
    <property type="term" value="P:lipid metabolic process"/>
    <property type="evidence" value="ECO:0007669"/>
    <property type="project" value="UniProtKB-KW"/>
</dbReference>
<keyword evidence="3 8" id="KW-0812">Transmembrane</keyword>
<feature type="transmembrane region" description="Helical" evidence="8">
    <location>
        <begin position="260"/>
        <end position="278"/>
    </location>
</feature>
<evidence type="ECO:0000256" key="4">
    <source>
        <dbReference type="ARBA" id="ARBA00022989"/>
    </source>
</evidence>
<proteinExistence type="inferred from homology"/>
<feature type="transmembrane region" description="Helical" evidence="8">
    <location>
        <begin position="124"/>
        <end position="145"/>
    </location>
</feature>
<dbReference type="InterPro" id="IPR005804">
    <property type="entry name" value="FA_desaturase_dom"/>
</dbReference>
<comment type="similarity">
    <text evidence="2">Belongs to the fatty acid desaturase type 1 family.</text>
</comment>
<comment type="subcellular location">
    <subcellularLocation>
        <location evidence="1">Membrane</location>
        <topology evidence="1">Multi-pass membrane protein</topology>
    </subcellularLocation>
</comment>
<dbReference type="InterPro" id="IPR036400">
    <property type="entry name" value="Cyt_B5-like_heme/steroid_sf"/>
</dbReference>
<keyword evidence="7 8" id="KW-0472">Membrane</keyword>
<dbReference type="PANTHER" id="PTHR19353:SF88">
    <property type="entry name" value="DELTA(5) FATTY ACID DESATURASE FAT-4"/>
    <property type="match status" value="1"/>
</dbReference>
<dbReference type="CDD" id="cd03506">
    <property type="entry name" value="Delta6-FADS-like"/>
    <property type="match status" value="1"/>
</dbReference>
<gene>
    <name evidence="10" type="ORF">SNE40_022523</name>
</gene>
<name>A0AAN8IVW0_PATCE</name>
<dbReference type="EMBL" id="JAZGQO010000021">
    <property type="protein sequence ID" value="KAK6165632.1"/>
    <property type="molecule type" value="Genomic_DNA"/>
</dbReference>
<comment type="caution">
    <text evidence="10">The sequence shown here is derived from an EMBL/GenBank/DDBJ whole genome shotgun (WGS) entry which is preliminary data.</text>
</comment>
<reference evidence="10 11" key="1">
    <citation type="submission" date="2024-01" db="EMBL/GenBank/DDBJ databases">
        <title>The genome of the rayed Mediterranean limpet Patella caerulea (Linnaeus, 1758).</title>
        <authorList>
            <person name="Anh-Thu Weber A."/>
            <person name="Halstead-Nussloch G."/>
        </authorList>
    </citation>
    <scope>NUCLEOTIDE SEQUENCE [LARGE SCALE GENOMIC DNA]</scope>
    <source>
        <strain evidence="10">AATW-2023a</strain>
        <tissue evidence="10">Whole specimen</tissue>
    </source>
</reference>
<dbReference type="GO" id="GO:0016717">
    <property type="term" value="F:oxidoreductase activity, acting on paired donors, with oxidation of a pair of donors resulting in the reduction of molecular oxygen to two molecules of water"/>
    <property type="evidence" value="ECO:0007669"/>
    <property type="project" value="TreeGrafter"/>
</dbReference>
<evidence type="ECO:0000313" key="10">
    <source>
        <dbReference type="EMBL" id="KAK6165632.1"/>
    </source>
</evidence>
<feature type="transmembrane region" description="Helical" evidence="8">
    <location>
        <begin position="151"/>
        <end position="173"/>
    </location>
</feature>
<dbReference type="AlphaFoldDB" id="A0AAN8IVW0"/>
<evidence type="ECO:0000256" key="8">
    <source>
        <dbReference type="SAM" id="Phobius"/>
    </source>
</evidence>
<evidence type="ECO:0000256" key="1">
    <source>
        <dbReference type="ARBA" id="ARBA00004141"/>
    </source>
</evidence>
<dbReference type="PROSITE" id="PS50255">
    <property type="entry name" value="CYTOCHROME_B5_2"/>
    <property type="match status" value="1"/>
</dbReference>
<dbReference type="Pfam" id="PF00173">
    <property type="entry name" value="Cyt-b5"/>
    <property type="match status" value="1"/>
</dbReference>
<dbReference type="InterPro" id="IPR012171">
    <property type="entry name" value="Fatty_acid_desaturase"/>
</dbReference>
<keyword evidence="11" id="KW-1185">Reference proteome</keyword>
<feature type="transmembrane region" description="Helical" evidence="8">
    <location>
        <begin position="298"/>
        <end position="320"/>
    </location>
</feature>
<keyword evidence="4 8" id="KW-1133">Transmembrane helix</keyword>
<dbReference type="InterPro" id="IPR001199">
    <property type="entry name" value="Cyt_B5-like_heme/steroid-bd"/>
</dbReference>
<evidence type="ECO:0000256" key="3">
    <source>
        <dbReference type="ARBA" id="ARBA00022692"/>
    </source>
</evidence>
<dbReference type="Gene3D" id="3.10.120.10">
    <property type="entry name" value="Cytochrome b5-like heme/steroid binding domain"/>
    <property type="match status" value="1"/>
</dbReference>
<dbReference type="Proteomes" id="UP001347796">
    <property type="component" value="Unassembled WGS sequence"/>
</dbReference>
<dbReference type="GO" id="GO:0016020">
    <property type="term" value="C:membrane"/>
    <property type="evidence" value="ECO:0007669"/>
    <property type="project" value="UniProtKB-SubCell"/>
</dbReference>
<evidence type="ECO:0000256" key="6">
    <source>
        <dbReference type="ARBA" id="ARBA00023098"/>
    </source>
</evidence>
<evidence type="ECO:0000313" key="11">
    <source>
        <dbReference type="Proteomes" id="UP001347796"/>
    </source>
</evidence>
<evidence type="ECO:0000256" key="2">
    <source>
        <dbReference type="ARBA" id="ARBA00009295"/>
    </source>
</evidence>
<evidence type="ECO:0000256" key="7">
    <source>
        <dbReference type="ARBA" id="ARBA00023136"/>
    </source>
</evidence>
<protein>
    <recommendedName>
        <fullName evidence="9">Cytochrome b5 heme-binding domain-containing protein</fullName>
    </recommendedName>
</protein>
<dbReference type="Pfam" id="PF00487">
    <property type="entry name" value="FA_desaturase"/>
    <property type="match status" value="1"/>
</dbReference>
<keyword evidence="6" id="KW-0443">Lipid metabolism</keyword>
<accession>A0AAN8IVW0</accession>
<dbReference type="PIRSF" id="PIRSF015921">
    <property type="entry name" value="FA_sphinglp_des"/>
    <property type="match status" value="1"/>
</dbReference>